<evidence type="ECO:0000313" key="2">
    <source>
        <dbReference type="EMBL" id="KAG6625340.1"/>
    </source>
</evidence>
<accession>A0A8T1N845</accession>
<dbReference type="PANTHER" id="PTHR37199">
    <property type="entry name" value="TRANSMEMBRANE PROTEIN"/>
    <property type="match status" value="1"/>
</dbReference>
<protein>
    <recommendedName>
        <fullName evidence="4">Transmembrane protein</fullName>
    </recommendedName>
</protein>
<organism evidence="2 3">
    <name type="scientific">Carya illinoinensis</name>
    <name type="common">Pecan</name>
    <dbReference type="NCBI Taxonomy" id="32201"/>
    <lineage>
        <taxon>Eukaryota</taxon>
        <taxon>Viridiplantae</taxon>
        <taxon>Streptophyta</taxon>
        <taxon>Embryophyta</taxon>
        <taxon>Tracheophyta</taxon>
        <taxon>Spermatophyta</taxon>
        <taxon>Magnoliopsida</taxon>
        <taxon>eudicotyledons</taxon>
        <taxon>Gunneridae</taxon>
        <taxon>Pentapetalae</taxon>
        <taxon>rosids</taxon>
        <taxon>fabids</taxon>
        <taxon>Fagales</taxon>
        <taxon>Juglandaceae</taxon>
        <taxon>Carya</taxon>
    </lineage>
</organism>
<reference evidence="2" key="1">
    <citation type="submission" date="2020-12" db="EMBL/GenBank/DDBJ databases">
        <title>WGS assembly of Carya illinoinensis cv. Pawnee.</title>
        <authorList>
            <person name="Platts A."/>
            <person name="Shu S."/>
            <person name="Wright S."/>
            <person name="Barry K."/>
            <person name="Edger P."/>
            <person name="Pires J.C."/>
            <person name="Schmutz J."/>
        </authorList>
    </citation>
    <scope>NUCLEOTIDE SEQUENCE</scope>
    <source>
        <tissue evidence="2">Leaf</tissue>
    </source>
</reference>
<sequence length="72" mass="7314">MVRELISNQGGSTVGDFCNAFLLLWAVLVSLSLISVIIFSCAGGVSKEKNSTTDTEYYGAGCEAGCGAACGG</sequence>
<keyword evidence="3" id="KW-1185">Reference proteome</keyword>
<dbReference type="Proteomes" id="UP000811609">
    <property type="component" value="Chromosome 16"/>
</dbReference>
<name>A0A8T1N845_CARIL</name>
<dbReference type="EMBL" id="CM031824">
    <property type="protein sequence ID" value="KAG6625340.1"/>
    <property type="molecule type" value="Genomic_DNA"/>
</dbReference>
<evidence type="ECO:0000313" key="3">
    <source>
        <dbReference type="Proteomes" id="UP000811609"/>
    </source>
</evidence>
<keyword evidence="1" id="KW-1133">Transmembrane helix</keyword>
<dbReference type="AlphaFoldDB" id="A0A8T1N845"/>
<keyword evidence="1" id="KW-0472">Membrane</keyword>
<proteinExistence type="predicted"/>
<gene>
    <name evidence="2" type="ORF">CIPAW_16G088900</name>
</gene>
<evidence type="ECO:0008006" key="4">
    <source>
        <dbReference type="Google" id="ProtNLM"/>
    </source>
</evidence>
<comment type="caution">
    <text evidence="2">The sequence shown here is derived from an EMBL/GenBank/DDBJ whole genome shotgun (WGS) entry which is preliminary data.</text>
</comment>
<evidence type="ECO:0000256" key="1">
    <source>
        <dbReference type="SAM" id="Phobius"/>
    </source>
</evidence>
<keyword evidence="1" id="KW-0812">Transmembrane</keyword>
<feature type="transmembrane region" description="Helical" evidence="1">
    <location>
        <begin position="20"/>
        <end position="42"/>
    </location>
</feature>
<dbReference type="PANTHER" id="PTHR37199:SF5">
    <property type="entry name" value="TRANSMEMBRANE PROTEIN"/>
    <property type="match status" value="1"/>
</dbReference>